<organism evidence="1 2">
    <name type="scientific">Orbilia oligospora</name>
    <name type="common">Nematode-trapping fungus</name>
    <name type="synonym">Arthrobotrys oligospora</name>
    <dbReference type="NCBI Taxonomy" id="2813651"/>
    <lineage>
        <taxon>Eukaryota</taxon>
        <taxon>Fungi</taxon>
        <taxon>Dikarya</taxon>
        <taxon>Ascomycota</taxon>
        <taxon>Pezizomycotina</taxon>
        <taxon>Orbiliomycetes</taxon>
        <taxon>Orbiliales</taxon>
        <taxon>Orbiliaceae</taxon>
        <taxon>Orbilia</taxon>
    </lineage>
</organism>
<name>A0A7C8QF32_ORBOL</name>
<sequence length="140" mass="16235">MFWLLLALKSNISDQYLSYCKRNVQPIAETTPPICASTPPVIEDSMKVVYKGRISGHFDIPKVALQFMLASHGFAEVPYRIMLSGDYTAVLEIGQHERCEDLKRWFSEVNDRIQYHGCLEWSGFGSRRWSRMEIIWLAMD</sequence>
<evidence type="ECO:0000313" key="2">
    <source>
        <dbReference type="Proteomes" id="UP000472727"/>
    </source>
</evidence>
<dbReference type="AlphaFoldDB" id="A0A7C8QF32"/>
<dbReference type="Proteomes" id="UP000472727">
    <property type="component" value="Unassembled WGS sequence"/>
</dbReference>
<dbReference type="EMBL" id="WIWS01000080">
    <property type="protein sequence ID" value="KAF3210418.1"/>
    <property type="molecule type" value="Genomic_DNA"/>
</dbReference>
<reference evidence="1 2" key="1">
    <citation type="submission" date="2019-06" db="EMBL/GenBank/DDBJ databases">
        <authorList>
            <person name="Palmer J.M."/>
        </authorList>
    </citation>
    <scope>NUCLEOTIDE SEQUENCE [LARGE SCALE GENOMIC DNA]</scope>
    <source>
        <strain evidence="1 2">TWF106</strain>
    </source>
</reference>
<accession>A0A7C8QF32</accession>
<gene>
    <name evidence="1" type="ORF">TWF106_010714</name>
</gene>
<protein>
    <submittedName>
        <fullName evidence="1">Uncharacterized protein</fullName>
    </submittedName>
</protein>
<proteinExistence type="predicted"/>
<comment type="caution">
    <text evidence="1">The sequence shown here is derived from an EMBL/GenBank/DDBJ whole genome shotgun (WGS) entry which is preliminary data.</text>
</comment>
<evidence type="ECO:0000313" key="1">
    <source>
        <dbReference type="EMBL" id="KAF3210418.1"/>
    </source>
</evidence>